<dbReference type="Proteomes" id="UP000008810">
    <property type="component" value="Chromosome 4"/>
</dbReference>
<organism evidence="1">
    <name type="scientific">Brachypodium distachyon</name>
    <name type="common">Purple false brome</name>
    <name type="synonym">Trachynia distachya</name>
    <dbReference type="NCBI Taxonomy" id="15368"/>
    <lineage>
        <taxon>Eukaryota</taxon>
        <taxon>Viridiplantae</taxon>
        <taxon>Streptophyta</taxon>
        <taxon>Embryophyta</taxon>
        <taxon>Tracheophyta</taxon>
        <taxon>Spermatophyta</taxon>
        <taxon>Magnoliopsida</taxon>
        <taxon>Liliopsida</taxon>
        <taxon>Poales</taxon>
        <taxon>Poaceae</taxon>
        <taxon>BOP clade</taxon>
        <taxon>Pooideae</taxon>
        <taxon>Stipodae</taxon>
        <taxon>Brachypodieae</taxon>
        <taxon>Brachypodium</taxon>
    </lineage>
</organism>
<evidence type="ECO:0000313" key="2">
    <source>
        <dbReference type="EnsemblPlants" id="PNT62529"/>
    </source>
</evidence>
<reference evidence="2" key="3">
    <citation type="submission" date="2018-08" db="UniProtKB">
        <authorList>
            <consortium name="EnsemblPlants"/>
        </authorList>
    </citation>
    <scope>IDENTIFICATION</scope>
    <source>
        <strain evidence="2">cv. Bd21</strain>
    </source>
</reference>
<sequence>MVLRVQCNNPTNQLDKISQYAVSVTCGQKSLAHVFLSISANYYPLITTPAKTFRGYCHTVYAICIS</sequence>
<reference evidence="1" key="2">
    <citation type="submission" date="2017-06" db="EMBL/GenBank/DDBJ databases">
        <title>WGS assembly of Brachypodium distachyon.</title>
        <authorList>
            <consortium name="The International Brachypodium Initiative"/>
            <person name="Lucas S."/>
            <person name="Harmon-Smith M."/>
            <person name="Lail K."/>
            <person name="Tice H."/>
            <person name="Grimwood J."/>
            <person name="Bruce D."/>
            <person name="Barry K."/>
            <person name="Shu S."/>
            <person name="Lindquist E."/>
            <person name="Wang M."/>
            <person name="Pitluck S."/>
            <person name="Vogel J.P."/>
            <person name="Garvin D.F."/>
            <person name="Mockler T.C."/>
            <person name="Schmutz J."/>
            <person name="Rokhsar D."/>
            <person name="Bevan M.W."/>
        </authorList>
    </citation>
    <scope>NUCLEOTIDE SEQUENCE</scope>
    <source>
        <strain evidence="1">Bd21</strain>
    </source>
</reference>
<evidence type="ECO:0000313" key="3">
    <source>
        <dbReference type="Proteomes" id="UP000008810"/>
    </source>
</evidence>
<evidence type="ECO:0000313" key="1">
    <source>
        <dbReference type="EMBL" id="PNT62529.1"/>
    </source>
</evidence>
<name>A0A2K2CKH4_BRADI</name>
<protein>
    <submittedName>
        <fullName evidence="1 2">Uncharacterized protein</fullName>
    </submittedName>
</protein>
<proteinExistence type="predicted"/>
<keyword evidence="3" id="KW-1185">Reference proteome</keyword>
<reference evidence="1 2" key="1">
    <citation type="journal article" date="2010" name="Nature">
        <title>Genome sequencing and analysis of the model grass Brachypodium distachyon.</title>
        <authorList>
            <consortium name="International Brachypodium Initiative"/>
        </authorList>
    </citation>
    <scope>NUCLEOTIDE SEQUENCE [LARGE SCALE GENOMIC DNA]</scope>
    <source>
        <strain evidence="1 2">Bd21</strain>
    </source>
</reference>
<accession>A0A2K2CKH4</accession>
<dbReference type="InParanoid" id="A0A2K2CKH4"/>
<gene>
    <name evidence="1" type="ORF">BRADI_4g04835v3</name>
</gene>
<dbReference type="EnsemblPlants" id="PNT62529">
    <property type="protein sequence ID" value="PNT62529"/>
    <property type="gene ID" value="BRADI_4g04835v3"/>
</dbReference>
<dbReference type="EMBL" id="CM000883">
    <property type="protein sequence ID" value="PNT62529.1"/>
    <property type="molecule type" value="Genomic_DNA"/>
</dbReference>
<dbReference type="AlphaFoldDB" id="A0A2K2CKH4"/>
<dbReference type="Gramene" id="PNT62529">
    <property type="protein sequence ID" value="PNT62529"/>
    <property type="gene ID" value="BRADI_4g04835v3"/>
</dbReference>